<reference evidence="1" key="1">
    <citation type="journal article" date="2022" name="bioRxiv">
        <title>Genomics of Preaxostyla Flagellates Illuminates Evolutionary Transitions and the Path Towards Mitochondrial Loss.</title>
        <authorList>
            <person name="Novak L.V.F."/>
            <person name="Treitli S.C."/>
            <person name="Pyrih J."/>
            <person name="Halakuc P."/>
            <person name="Pipaliya S.V."/>
            <person name="Vacek V."/>
            <person name="Brzon O."/>
            <person name="Soukal P."/>
            <person name="Eme L."/>
            <person name="Dacks J.B."/>
            <person name="Karnkowska A."/>
            <person name="Elias M."/>
            <person name="Hampl V."/>
        </authorList>
    </citation>
    <scope>NUCLEOTIDE SEQUENCE</scope>
    <source>
        <strain evidence="1">RCP-MX</strain>
    </source>
</reference>
<dbReference type="Proteomes" id="UP001141327">
    <property type="component" value="Unassembled WGS sequence"/>
</dbReference>
<comment type="caution">
    <text evidence="1">The sequence shown here is derived from an EMBL/GenBank/DDBJ whole genome shotgun (WGS) entry which is preliminary data.</text>
</comment>
<evidence type="ECO:0000313" key="2">
    <source>
        <dbReference type="Proteomes" id="UP001141327"/>
    </source>
</evidence>
<dbReference type="EMBL" id="JAPMOS010000039">
    <property type="protein sequence ID" value="KAJ4457826.1"/>
    <property type="molecule type" value="Genomic_DNA"/>
</dbReference>
<name>A0ABQ8UF13_9EUKA</name>
<accession>A0ABQ8UF13</accession>
<gene>
    <name evidence="1" type="ORF">PAPYR_6645</name>
</gene>
<keyword evidence="2" id="KW-1185">Reference proteome</keyword>
<proteinExistence type="predicted"/>
<protein>
    <submittedName>
        <fullName evidence="1">Uncharacterized protein</fullName>
    </submittedName>
</protein>
<sequence length="180" mass="18601">MGSNGYQGYGGSGMFGGVNNNRAQTGWNNAQSMGAANKYGYAGQGLTQQQLAQLAAMAGQSHCESAYKSTVKNEYFNHQIRDHEEAGSISTGNAYINSNAAQSEQAAAAANNVAGDRSAQNVAQNAGLVRNEQERAAAAQMAYGNVPVAGPAPVYPGTFASPYGVGAGGMRYRGGYCPPF</sequence>
<organism evidence="1 2">
    <name type="scientific">Paratrimastix pyriformis</name>
    <dbReference type="NCBI Taxonomy" id="342808"/>
    <lineage>
        <taxon>Eukaryota</taxon>
        <taxon>Metamonada</taxon>
        <taxon>Preaxostyla</taxon>
        <taxon>Paratrimastigidae</taxon>
        <taxon>Paratrimastix</taxon>
    </lineage>
</organism>
<evidence type="ECO:0000313" key="1">
    <source>
        <dbReference type="EMBL" id="KAJ4457826.1"/>
    </source>
</evidence>